<dbReference type="InterPro" id="IPR037066">
    <property type="entry name" value="Plug_dom_sf"/>
</dbReference>
<evidence type="ECO:0000256" key="5">
    <source>
        <dbReference type="ARBA" id="ARBA00022692"/>
    </source>
</evidence>
<evidence type="ECO:0000256" key="2">
    <source>
        <dbReference type="ARBA" id="ARBA00022448"/>
    </source>
</evidence>
<protein>
    <submittedName>
        <fullName evidence="17">TonB-dependent receptor</fullName>
    </submittedName>
</protein>
<evidence type="ECO:0000256" key="6">
    <source>
        <dbReference type="ARBA" id="ARBA00022729"/>
    </source>
</evidence>
<evidence type="ECO:0000256" key="3">
    <source>
        <dbReference type="ARBA" id="ARBA00022452"/>
    </source>
</evidence>
<evidence type="ECO:0000259" key="16">
    <source>
        <dbReference type="Pfam" id="PF07715"/>
    </source>
</evidence>
<evidence type="ECO:0000256" key="8">
    <source>
        <dbReference type="ARBA" id="ARBA00023065"/>
    </source>
</evidence>
<keyword evidence="4" id="KW-0410">Iron transport</keyword>
<evidence type="ECO:0000256" key="9">
    <source>
        <dbReference type="ARBA" id="ARBA00023077"/>
    </source>
</evidence>
<feature type="signal peptide" evidence="14">
    <location>
        <begin position="1"/>
        <end position="24"/>
    </location>
</feature>
<dbReference type="InterPro" id="IPR012910">
    <property type="entry name" value="Plug_dom"/>
</dbReference>
<gene>
    <name evidence="17" type="ORF">E5163_00855</name>
</gene>
<evidence type="ECO:0000256" key="7">
    <source>
        <dbReference type="ARBA" id="ARBA00023004"/>
    </source>
</evidence>
<reference evidence="17 18" key="1">
    <citation type="journal article" date="2017" name="Int. J. Syst. Evol. Microbiol.">
        <title>Marinicauda algicola sp. nov., isolated from a marine red alga Rhodosorus marinus.</title>
        <authorList>
            <person name="Jeong S.E."/>
            <person name="Jeon S.H."/>
            <person name="Chun B.H."/>
            <person name="Kim D.W."/>
            <person name="Jeon C.O."/>
        </authorList>
    </citation>
    <scope>NUCLEOTIDE SEQUENCE [LARGE SCALE GENOMIC DNA]</scope>
    <source>
        <strain evidence="17 18">JCM 31718</strain>
    </source>
</reference>
<name>A0A4S2H2M1_9PROT</name>
<evidence type="ECO:0000256" key="11">
    <source>
        <dbReference type="ARBA" id="ARBA00023237"/>
    </source>
</evidence>
<keyword evidence="18" id="KW-1185">Reference proteome</keyword>
<evidence type="ECO:0000256" key="10">
    <source>
        <dbReference type="ARBA" id="ARBA00023136"/>
    </source>
</evidence>
<organism evidence="17 18">
    <name type="scientific">Marinicauda algicola</name>
    <dbReference type="NCBI Taxonomy" id="2029849"/>
    <lineage>
        <taxon>Bacteria</taxon>
        <taxon>Pseudomonadati</taxon>
        <taxon>Pseudomonadota</taxon>
        <taxon>Alphaproteobacteria</taxon>
        <taxon>Maricaulales</taxon>
        <taxon>Maricaulaceae</taxon>
        <taxon>Marinicauda</taxon>
    </lineage>
</organism>
<keyword evidence="6 14" id="KW-0732">Signal</keyword>
<dbReference type="PANTHER" id="PTHR32552:SF68">
    <property type="entry name" value="FERRICHROME OUTER MEMBRANE TRANSPORTER_PHAGE RECEPTOR"/>
    <property type="match status" value="1"/>
</dbReference>
<dbReference type="Proteomes" id="UP000308054">
    <property type="component" value="Unassembled WGS sequence"/>
</dbReference>
<evidence type="ECO:0000259" key="15">
    <source>
        <dbReference type="Pfam" id="PF00593"/>
    </source>
</evidence>
<keyword evidence="17" id="KW-0675">Receptor</keyword>
<keyword evidence="7" id="KW-0408">Iron</keyword>
<keyword evidence="2 12" id="KW-0813">Transport</keyword>
<sequence>MKPFLTGTALAVLAFALPAAPAVAQTGQEAGQAVDATDTPEDVVIVTGRARQLYRVEEIGGSKLPVIPLLSTQTIQVINEQLIEDQGARDAQDLYRNFSGVSFFSYAGVTARGFRQEEIFFDGLRGDPYAGFSVPQLFNVDRVEFLKGPTGMLYGPGAPGGLFNYVTKKPGDDEEYTIASAVAGTEARYGASFETERPLIERVSARAGVFFEDRNLPRNNATNTSEIYDGGIAFDLGKGDLVLQATRYEQDLGANRLRGVPVDDFGRFIADRRWNHNEASDFLRLESSVIQLTGDYELTSGLVVDGGLRWNEGEEVQNYHEPRGLFDSDGDGAVDSSIREFRDQLRTGESWSFGANAIWSRDFGPVENRVLAGLDWFTIESDFTGFSLRGRTTPTPGLPTPLSLFDPQYGVTDVANYALPPRDQYRTFASEQERHGLYLLNEATIGDFIGVLGVRQDRFEDTDLVSGDSFEDEATTWRAGVVYRAREDVSLFVNWAESFEPQDIGAQDPLAGGPFDPSAGEIWEAGVRTALMNGRIQSSASIYQIIRSNVLQADPRGDVGNDGVNDFVSFGEVTSEGFEADITADITPNWVGTASYAYNDTVITGDAGTGGISNRVGDRFANAPEHTFGFWTRYQFPQFNTAVAFGGDYVDVRQSLSGQKVRPYVVFDASLIYEVEDWRALVRIDNVFDETYAVSGFISRTGHFPGEPRSIFLELTRTW</sequence>
<dbReference type="Pfam" id="PF00593">
    <property type="entry name" value="TonB_dep_Rec_b-barrel"/>
    <property type="match status" value="1"/>
</dbReference>
<dbReference type="AlphaFoldDB" id="A0A4S2H2M1"/>
<keyword evidence="8" id="KW-0406">Ion transport</keyword>
<feature type="chain" id="PRO_5020868602" evidence="14">
    <location>
        <begin position="25"/>
        <end position="719"/>
    </location>
</feature>
<evidence type="ECO:0000313" key="17">
    <source>
        <dbReference type="EMBL" id="TGY89723.1"/>
    </source>
</evidence>
<dbReference type="InterPro" id="IPR036942">
    <property type="entry name" value="Beta-barrel_TonB_sf"/>
</dbReference>
<dbReference type="PROSITE" id="PS52016">
    <property type="entry name" value="TONB_DEPENDENT_REC_3"/>
    <property type="match status" value="1"/>
</dbReference>
<dbReference type="Pfam" id="PF07715">
    <property type="entry name" value="Plug"/>
    <property type="match status" value="1"/>
</dbReference>
<comment type="caution">
    <text evidence="17">The sequence shown here is derived from an EMBL/GenBank/DDBJ whole genome shotgun (WGS) entry which is preliminary data.</text>
</comment>
<proteinExistence type="inferred from homology"/>
<keyword evidence="11 12" id="KW-0998">Cell outer membrane</keyword>
<dbReference type="CDD" id="cd01347">
    <property type="entry name" value="ligand_gated_channel"/>
    <property type="match status" value="1"/>
</dbReference>
<keyword evidence="3 12" id="KW-1134">Transmembrane beta strand</keyword>
<dbReference type="InterPro" id="IPR039426">
    <property type="entry name" value="TonB-dep_rcpt-like"/>
</dbReference>
<dbReference type="Gene3D" id="2.170.130.10">
    <property type="entry name" value="TonB-dependent receptor, plug domain"/>
    <property type="match status" value="1"/>
</dbReference>
<dbReference type="PANTHER" id="PTHR32552">
    <property type="entry name" value="FERRICHROME IRON RECEPTOR-RELATED"/>
    <property type="match status" value="1"/>
</dbReference>
<dbReference type="GO" id="GO:0009279">
    <property type="term" value="C:cell outer membrane"/>
    <property type="evidence" value="ECO:0007669"/>
    <property type="project" value="UniProtKB-SubCell"/>
</dbReference>
<evidence type="ECO:0000256" key="1">
    <source>
        <dbReference type="ARBA" id="ARBA00004571"/>
    </source>
</evidence>
<dbReference type="EMBL" id="SRXW01000001">
    <property type="protein sequence ID" value="TGY89723.1"/>
    <property type="molecule type" value="Genomic_DNA"/>
</dbReference>
<dbReference type="Gene3D" id="2.40.170.20">
    <property type="entry name" value="TonB-dependent receptor, beta-barrel domain"/>
    <property type="match status" value="1"/>
</dbReference>
<dbReference type="GO" id="GO:0015344">
    <property type="term" value="F:siderophore uptake transmembrane transporter activity"/>
    <property type="evidence" value="ECO:0007669"/>
    <property type="project" value="TreeGrafter"/>
</dbReference>
<evidence type="ECO:0000256" key="13">
    <source>
        <dbReference type="RuleBase" id="RU003357"/>
    </source>
</evidence>
<evidence type="ECO:0000256" key="4">
    <source>
        <dbReference type="ARBA" id="ARBA00022496"/>
    </source>
</evidence>
<dbReference type="SUPFAM" id="SSF56935">
    <property type="entry name" value="Porins"/>
    <property type="match status" value="1"/>
</dbReference>
<dbReference type="InterPro" id="IPR000531">
    <property type="entry name" value="Beta-barrel_TonB"/>
</dbReference>
<comment type="similarity">
    <text evidence="12 13">Belongs to the TonB-dependent receptor family.</text>
</comment>
<evidence type="ECO:0000313" key="18">
    <source>
        <dbReference type="Proteomes" id="UP000308054"/>
    </source>
</evidence>
<feature type="domain" description="TonB-dependent receptor-like beta-barrel" evidence="15">
    <location>
        <begin position="251"/>
        <end position="687"/>
    </location>
</feature>
<evidence type="ECO:0000256" key="14">
    <source>
        <dbReference type="SAM" id="SignalP"/>
    </source>
</evidence>
<dbReference type="RefSeq" id="WP_135994222.1">
    <property type="nucleotide sequence ID" value="NZ_CP071057.1"/>
</dbReference>
<comment type="subcellular location">
    <subcellularLocation>
        <location evidence="1 12">Cell outer membrane</location>
        <topology evidence="1 12">Multi-pass membrane protein</topology>
    </subcellularLocation>
</comment>
<keyword evidence="5 12" id="KW-0812">Transmembrane</keyword>
<dbReference type="OrthoDB" id="9760333at2"/>
<accession>A0A4S2H2M1</accession>
<evidence type="ECO:0000256" key="12">
    <source>
        <dbReference type="PROSITE-ProRule" id="PRU01360"/>
    </source>
</evidence>
<feature type="domain" description="TonB-dependent receptor plug" evidence="16">
    <location>
        <begin position="71"/>
        <end position="161"/>
    </location>
</feature>
<keyword evidence="10 12" id="KW-0472">Membrane</keyword>
<keyword evidence="9 13" id="KW-0798">TonB box</keyword>